<dbReference type="HOGENOM" id="CLU_004184_6_2_1"/>
<accession>N4WVJ7</accession>
<evidence type="ECO:0000313" key="2">
    <source>
        <dbReference type="EMBL" id="ENI03475.1"/>
    </source>
</evidence>
<dbReference type="PANTHER" id="PTHR24148:SF73">
    <property type="entry name" value="HET DOMAIN PROTEIN (AFU_ORTHOLOGUE AFUA_8G01020)"/>
    <property type="match status" value="1"/>
</dbReference>
<protein>
    <recommendedName>
        <fullName evidence="1">Heterokaryon incompatibility domain-containing protein</fullName>
    </recommendedName>
</protein>
<evidence type="ECO:0000313" key="3">
    <source>
        <dbReference type="Proteomes" id="UP000012338"/>
    </source>
</evidence>
<dbReference type="EMBL" id="KB733460">
    <property type="protein sequence ID" value="ENI03475.1"/>
    <property type="molecule type" value="Genomic_DNA"/>
</dbReference>
<evidence type="ECO:0000259" key="1">
    <source>
        <dbReference type="Pfam" id="PF06985"/>
    </source>
</evidence>
<reference evidence="3" key="2">
    <citation type="journal article" date="2013" name="PLoS Genet.">
        <title>Comparative genome structure, secondary metabolite, and effector coding capacity across Cochliobolus pathogens.</title>
        <authorList>
            <person name="Condon B.J."/>
            <person name="Leng Y."/>
            <person name="Wu D."/>
            <person name="Bushley K.E."/>
            <person name="Ohm R.A."/>
            <person name="Otillar R."/>
            <person name="Martin J."/>
            <person name="Schackwitz W."/>
            <person name="Grimwood J."/>
            <person name="MohdZainudin N."/>
            <person name="Xue C."/>
            <person name="Wang R."/>
            <person name="Manning V.A."/>
            <person name="Dhillon B."/>
            <person name="Tu Z.J."/>
            <person name="Steffenson B.J."/>
            <person name="Salamov A."/>
            <person name="Sun H."/>
            <person name="Lowry S."/>
            <person name="LaButti K."/>
            <person name="Han J."/>
            <person name="Copeland A."/>
            <person name="Lindquist E."/>
            <person name="Barry K."/>
            <person name="Schmutz J."/>
            <person name="Baker S.E."/>
            <person name="Ciuffetti L.M."/>
            <person name="Grigoriev I.V."/>
            <person name="Zhong S."/>
            <person name="Turgeon B.G."/>
        </authorList>
    </citation>
    <scope>NUCLEOTIDE SEQUENCE [LARGE SCALE GENOMIC DNA]</scope>
    <source>
        <strain evidence="3">C4 / ATCC 48331 / race T</strain>
    </source>
</reference>
<sequence>MTTGTPLPAFKHDPLPEHKSHFRLLRIISGDFGQHVECKIFTWPIGEAPPYYAISYVWGDANETTDITVNGSRLEVRRNCEYALQQAFATKACKHVWVDAICIDQTAEEKNHQVGIMDQIYSGAKHVLACRCELIFNVHPELYISAS</sequence>
<dbReference type="Proteomes" id="UP000012338">
    <property type="component" value="Unassembled WGS sequence"/>
</dbReference>
<proteinExistence type="predicted"/>
<dbReference type="InterPro" id="IPR052895">
    <property type="entry name" value="HetReg/Transcr_Mod"/>
</dbReference>
<reference evidence="2 3" key="1">
    <citation type="journal article" date="2012" name="PLoS Pathog.">
        <title>Diverse lifestyles and strategies of plant pathogenesis encoded in the genomes of eighteen Dothideomycetes fungi.</title>
        <authorList>
            <person name="Ohm R.A."/>
            <person name="Feau N."/>
            <person name="Henrissat B."/>
            <person name="Schoch C.L."/>
            <person name="Horwitz B.A."/>
            <person name="Barry K.W."/>
            <person name="Condon B.J."/>
            <person name="Copeland A.C."/>
            <person name="Dhillon B."/>
            <person name="Glaser F."/>
            <person name="Hesse C.N."/>
            <person name="Kosti I."/>
            <person name="LaButti K."/>
            <person name="Lindquist E.A."/>
            <person name="Lucas S."/>
            <person name="Salamov A.A."/>
            <person name="Bradshaw R.E."/>
            <person name="Ciuffetti L."/>
            <person name="Hamelin R.C."/>
            <person name="Kema G.H.J."/>
            <person name="Lawrence C."/>
            <person name="Scott J.A."/>
            <person name="Spatafora J.W."/>
            <person name="Turgeon B.G."/>
            <person name="de Wit P.J.G.M."/>
            <person name="Zhong S."/>
            <person name="Goodwin S.B."/>
            <person name="Grigoriev I.V."/>
        </authorList>
    </citation>
    <scope>NUCLEOTIDE SEQUENCE [LARGE SCALE GENOMIC DNA]</scope>
    <source>
        <strain evidence="3">C4 / ATCC 48331 / race T</strain>
    </source>
</reference>
<gene>
    <name evidence="2" type="ORF">COCC4DRAFT_73701</name>
</gene>
<name>N4WVJ7_COCH4</name>
<dbReference type="AlphaFoldDB" id="N4WVJ7"/>
<feature type="domain" description="Heterokaryon incompatibility" evidence="1">
    <location>
        <begin position="51"/>
        <end position="129"/>
    </location>
</feature>
<organism evidence="2 3">
    <name type="scientific">Cochliobolus heterostrophus (strain C4 / ATCC 48331 / race T)</name>
    <name type="common">Southern corn leaf blight fungus</name>
    <name type="synonym">Bipolaris maydis</name>
    <dbReference type="NCBI Taxonomy" id="665024"/>
    <lineage>
        <taxon>Eukaryota</taxon>
        <taxon>Fungi</taxon>
        <taxon>Dikarya</taxon>
        <taxon>Ascomycota</taxon>
        <taxon>Pezizomycotina</taxon>
        <taxon>Dothideomycetes</taxon>
        <taxon>Pleosporomycetidae</taxon>
        <taxon>Pleosporales</taxon>
        <taxon>Pleosporineae</taxon>
        <taxon>Pleosporaceae</taxon>
        <taxon>Bipolaris</taxon>
    </lineage>
</organism>
<keyword evidence="3" id="KW-1185">Reference proteome</keyword>
<dbReference type="OrthoDB" id="3773119at2759"/>
<dbReference type="InterPro" id="IPR010730">
    <property type="entry name" value="HET"/>
</dbReference>
<dbReference type="Pfam" id="PF06985">
    <property type="entry name" value="HET"/>
    <property type="match status" value="1"/>
</dbReference>
<dbReference type="PANTHER" id="PTHR24148">
    <property type="entry name" value="ANKYRIN REPEAT DOMAIN-CONTAINING PROTEIN 39 HOMOLOG-RELATED"/>
    <property type="match status" value="1"/>
</dbReference>